<protein>
    <submittedName>
        <fullName evidence="1">Uncharacterized protein</fullName>
    </submittedName>
</protein>
<sequence>MTKFKIGDSVRVRYYGRLPLIRHSAIVIDK</sequence>
<evidence type="ECO:0000313" key="1">
    <source>
        <dbReference type="EMBL" id="VAW41346.1"/>
    </source>
</evidence>
<accession>A0A3B0W9U7</accession>
<dbReference type="AlphaFoldDB" id="A0A3B0W9U7"/>
<reference evidence="1" key="1">
    <citation type="submission" date="2018-06" db="EMBL/GenBank/DDBJ databases">
        <authorList>
            <person name="Zhirakovskaya E."/>
        </authorList>
    </citation>
    <scope>NUCLEOTIDE SEQUENCE</scope>
</reference>
<dbReference type="EMBL" id="UOEU01000838">
    <property type="protein sequence ID" value="VAW41346.1"/>
    <property type="molecule type" value="Genomic_DNA"/>
</dbReference>
<name>A0A3B0W9U7_9ZZZZ</name>
<organism evidence="1">
    <name type="scientific">hydrothermal vent metagenome</name>
    <dbReference type="NCBI Taxonomy" id="652676"/>
    <lineage>
        <taxon>unclassified sequences</taxon>
        <taxon>metagenomes</taxon>
        <taxon>ecological metagenomes</taxon>
    </lineage>
</organism>
<gene>
    <name evidence="1" type="ORF">MNBD_CHLOROFLEXI01-2882</name>
</gene>
<proteinExistence type="predicted"/>